<dbReference type="OrthoDB" id="329227at2759"/>
<dbReference type="Proteomes" id="UP000030754">
    <property type="component" value="Unassembled WGS sequence"/>
</dbReference>
<evidence type="ECO:0000259" key="2">
    <source>
        <dbReference type="PROSITE" id="PS50053"/>
    </source>
</evidence>
<dbReference type="CDD" id="cd17039">
    <property type="entry name" value="Ubl_ubiquitin_like"/>
    <property type="match status" value="1"/>
</dbReference>
<accession>U6N2S7</accession>
<dbReference type="InterPro" id="IPR000626">
    <property type="entry name" value="Ubiquitin-like_dom"/>
</dbReference>
<reference evidence="3" key="1">
    <citation type="submission" date="2013-10" db="EMBL/GenBank/DDBJ databases">
        <title>Genomic analysis of the causative agents of coccidiosis in chickens.</title>
        <authorList>
            <person name="Reid A.J."/>
            <person name="Blake D."/>
            <person name="Billington K."/>
            <person name="Browne H."/>
            <person name="Dunn M."/>
            <person name="Hung S."/>
            <person name="Kawahara F."/>
            <person name="Miranda-Saavedra D."/>
            <person name="Mourier T."/>
            <person name="Nagra H."/>
            <person name="Otto T.D."/>
            <person name="Rawlings N."/>
            <person name="Sanchez A."/>
            <person name="Sanders M."/>
            <person name="Subramaniam C."/>
            <person name="Tay Y."/>
            <person name="Dear P."/>
            <person name="Doerig C."/>
            <person name="Gruber A."/>
            <person name="Parkinson J."/>
            <person name="Shirley M."/>
            <person name="Wan K.L."/>
            <person name="Berriman M."/>
            <person name="Tomley F."/>
            <person name="Pain A."/>
        </authorList>
    </citation>
    <scope>NUCLEOTIDE SEQUENCE [LARGE SCALE GENOMIC DNA]</scope>
    <source>
        <strain evidence="3">Houghton</strain>
    </source>
</reference>
<protein>
    <submittedName>
        <fullName evidence="3">Ubiquitin, putative</fullName>
    </submittedName>
</protein>
<keyword evidence="4" id="KW-1185">Reference proteome</keyword>
<dbReference type="GeneID" id="25475194"/>
<dbReference type="PROSITE" id="PS50053">
    <property type="entry name" value="UBIQUITIN_2"/>
    <property type="match status" value="1"/>
</dbReference>
<evidence type="ECO:0000313" key="3">
    <source>
        <dbReference type="EMBL" id="CDJ68255.1"/>
    </source>
</evidence>
<dbReference type="EMBL" id="HG725520">
    <property type="protein sequence ID" value="CDJ68255.1"/>
    <property type="molecule type" value="Genomic_DNA"/>
</dbReference>
<evidence type="ECO:0000313" key="4">
    <source>
        <dbReference type="Proteomes" id="UP000030754"/>
    </source>
</evidence>
<sequence length="258" mass="28368">MPTTEVTLVLSDWTKGNNGKKFELPHIQMTSPIIEVKKSVIQALDASDLKPESILLFIGSLVLRDDKLLKDYNKSGRSKLSVDVYERVDLNLKVKTLQNCGAGACVCIPIWSFLCRQTINVTIASHETVGDLKQRVAEELDDPDRYSADKIRLTFNNNMLFDDSQVLKDAGMKNNSTVTILVDCCYWAKPRKQANQPAGDAPPKEEKEAEGEQEQAAVEGSAADPSVEQVQGSVEGNGDDPQNNTEQEAESKPAQASE</sequence>
<feature type="compositionally biased region" description="Polar residues" evidence="1">
    <location>
        <begin position="228"/>
        <end position="246"/>
    </location>
</feature>
<dbReference type="GO" id="GO:0070628">
    <property type="term" value="F:proteasome binding"/>
    <property type="evidence" value="ECO:0007669"/>
    <property type="project" value="TreeGrafter"/>
</dbReference>
<dbReference type="Pfam" id="PF00240">
    <property type="entry name" value="ubiquitin"/>
    <property type="match status" value="1"/>
</dbReference>
<dbReference type="RefSeq" id="XP_013436722.1">
    <property type="nucleotide sequence ID" value="XM_013581268.1"/>
</dbReference>
<evidence type="ECO:0000256" key="1">
    <source>
        <dbReference type="SAM" id="MobiDB-lite"/>
    </source>
</evidence>
<dbReference type="InterPro" id="IPR029071">
    <property type="entry name" value="Ubiquitin-like_domsf"/>
</dbReference>
<dbReference type="GO" id="GO:0005829">
    <property type="term" value="C:cytosol"/>
    <property type="evidence" value="ECO:0007669"/>
    <property type="project" value="TreeGrafter"/>
</dbReference>
<dbReference type="Gene3D" id="3.10.20.90">
    <property type="entry name" value="Phosphatidylinositol 3-kinase Catalytic Subunit, Chain A, domain 1"/>
    <property type="match status" value="1"/>
</dbReference>
<feature type="region of interest" description="Disordered" evidence="1">
    <location>
        <begin position="193"/>
        <end position="258"/>
    </location>
</feature>
<dbReference type="VEuPathDB" id="ToxoDB:ENH_00050460"/>
<feature type="compositionally biased region" description="Low complexity" evidence="1">
    <location>
        <begin position="214"/>
        <end position="223"/>
    </location>
</feature>
<dbReference type="PANTHER" id="PTHR10621:SF0">
    <property type="entry name" value="UV EXCISION REPAIR PROTEIN RAD23"/>
    <property type="match status" value="1"/>
</dbReference>
<dbReference type="PANTHER" id="PTHR10621">
    <property type="entry name" value="UV EXCISION REPAIR PROTEIN RAD23"/>
    <property type="match status" value="1"/>
</dbReference>
<dbReference type="GO" id="GO:0005654">
    <property type="term" value="C:nucleoplasm"/>
    <property type="evidence" value="ECO:0007669"/>
    <property type="project" value="TreeGrafter"/>
</dbReference>
<dbReference type="SUPFAM" id="SSF54236">
    <property type="entry name" value="Ubiquitin-like"/>
    <property type="match status" value="2"/>
</dbReference>
<organism evidence="3 4">
    <name type="scientific">Eimeria necatrix</name>
    <dbReference type="NCBI Taxonomy" id="51315"/>
    <lineage>
        <taxon>Eukaryota</taxon>
        <taxon>Sar</taxon>
        <taxon>Alveolata</taxon>
        <taxon>Apicomplexa</taxon>
        <taxon>Conoidasida</taxon>
        <taxon>Coccidia</taxon>
        <taxon>Eucoccidiorida</taxon>
        <taxon>Eimeriorina</taxon>
        <taxon>Eimeriidae</taxon>
        <taxon>Eimeria</taxon>
    </lineage>
</organism>
<proteinExistence type="predicted"/>
<dbReference type="GO" id="GO:0043161">
    <property type="term" value="P:proteasome-mediated ubiquitin-dependent protein catabolic process"/>
    <property type="evidence" value="ECO:0007669"/>
    <property type="project" value="TreeGrafter"/>
</dbReference>
<gene>
    <name evidence="3" type="ORF">ENH_00050460</name>
</gene>
<name>U6N2S7_9EIME</name>
<reference evidence="3" key="2">
    <citation type="submission" date="2013-10" db="EMBL/GenBank/DDBJ databases">
        <authorList>
            <person name="Aslett M."/>
        </authorList>
    </citation>
    <scope>NUCLEOTIDE SEQUENCE [LARGE SCALE GENOMIC DNA]</scope>
    <source>
        <strain evidence="3">Houghton</strain>
    </source>
</reference>
<dbReference type="GO" id="GO:0031593">
    <property type="term" value="F:polyubiquitin modification-dependent protein binding"/>
    <property type="evidence" value="ECO:0007669"/>
    <property type="project" value="TreeGrafter"/>
</dbReference>
<dbReference type="SMART" id="SM00213">
    <property type="entry name" value="UBQ"/>
    <property type="match status" value="1"/>
</dbReference>
<feature type="domain" description="Ubiquitin-like" evidence="2">
    <location>
        <begin position="90"/>
        <end position="182"/>
    </location>
</feature>
<dbReference type="GO" id="GO:0043130">
    <property type="term" value="F:ubiquitin binding"/>
    <property type="evidence" value="ECO:0007669"/>
    <property type="project" value="TreeGrafter"/>
</dbReference>
<dbReference type="AlphaFoldDB" id="U6N2S7"/>